<name>Q5HQD2_STAEQ</name>
<sequence length="35" mass="4110">MEIDGRLDLKSNFDNPKLILNTKVNNKSLNQYLIF</sequence>
<accession>Q5HQD2</accession>
<dbReference type="Proteomes" id="UP000000531">
    <property type="component" value="Chromosome"/>
</dbReference>
<organism evidence="1 2">
    <name type="scientific">Staphylococcus epidermidis (strain ATCC 35984 / DSM 28319 / BCRC 17069 / CCUG 31568 / BM 3577 / RP62A)</name>
    <dbReference type="NCBI Taxonomy" id="176279"/>
    <lineage>
        <taxon>Bacteria</taxon>
        <taxon>Bacillati</taxon>
        <taxon>Bacillota</taxon>
        <taxon>Bacilli</taxon>
        <taxon>Bacillales</taxon>
        <taxon>Staphylococcaceae</taxon>
        <taxon>Staphylococcus</taxon>
    </lineage>
</organism>
<dbReference type="EMBL" id="CP000029">
    <property type="protein sequence ID" value="AAW54059.1"/>
    <property type="molecule type" value="Genomic_DNA"/>
</dbReference>
<dbReference type="AlphaFoldDB" id="Q5HQD2"/>
<proteinExistence type="predicted"/>
<keyword evidence="2" id="KW-1185">Reference proteome</keyword>
<dbReference type="HOGENOM" id="CLU_3367467_0_0_9"/>
<reference evidence="1 2" key="1">
    <citation type="journal article" date="2005" name="J. Bacteriol.">
        <title>Insights on evolution of virulence and resistance from the complete genome analysis of an early methicillin-resistant Staphylococcus aureus strain and a biofilm-producing methicillin-resistant Staphylococcus epidermidis strain.</title>
        <authorList>
            <person name="Gill S.R."/>
            <person name="Fouts D.E."/>
            <person name="Archer G.L."/>
            <person name="Mongodin E.F."/>
            <person name="Deboy R.T."/>
            <person name="Ravel J."/>
            <person name="Paulsen I.T."/>
            <person name="Kolonay J.F."/>
            <person name="Brinkac L."/>
            <person name="Beanan M."/>
            <person name="Dodson R.J."/>
            <person name="Daugherty S.C."/>
            <person name="Madupu R."/>
            <person name="Angiuoli S.V."/>
            <person name="Durkin A.S."/>
            <person name="Haft D.H."/>
            <person name="Vamathevan J."/>
            <person name="Khouri H."/>
            <person name="Utterback T."/>
            <person name="Lee C."/>
            <person name="Dimitrov G."/>
            <person name="Jiang L."/>
            <person name="Qin H."/>
            <person name="Weidman J."/>
            <person name="Tran K."/>
            <person name="Kang K."/>
            <person name="Hance I.R."/>
            <person name="Nelson K.E."/>
            <person name="Fraser C.M."/>
        </authorList>
    </citation>
    <scope>NUCLEOTIDE SEQUENCE [LARGE SCALE GENOMIC DNA]</scope>
    <source>
        <strain evidence="2">ATCC 35984 / RP62A</strain>
    </source>
</reference>
<protein>
    <submittedName>
        <fullName evidence="1">Uncharacterized protein</fullName>
    </submittedName>
</protein>
<dbReference type="KEGG" id="ser:SERP0623"/>
<evidence type="ECO:0000313" key="2">
    <source>
        <dbReference type="Proteomes" id="UP000000531"/>
    </source>
</evidence>
<evidence type="ECO:0000313" key="1">
    <source>
        <dbReference type="EMBL" id="AAW54059.1"/>
    </source>
</evidence>
<gene>
    <name evidence="1" type="ordered locus">SERP0623</name>
</gene>